<proteinExistence type="predicted"/>
<evidence type="ECO:0000256" key="6">
    <source>
        <dbReference type="ARBA" id="ARBA00023034"/>
    </source>
</evidence>
<evidence type="ECO:0000313" key="15">
    <source>
        <dbReference type="Proteomes" id="UP001293593"/>
    </source>
</evidence>
<evidence type="ECO:0000256" key="3">
    <source>
        <dbReference type="ARBA" id="ARBA00022679"/>
    </source>
</evidence>
<evidence type="ECO:0000256" key="8">
    <source>
        <dbReference type="ARBA" id="ARBA00023316"/>
    </source>
</evidence>
<feature type="binding site" evidence="12">
    <location>
        <position position="329"/>
    </location>
    <ligand>
        <name>Mn(2+)</name>
        <dbReference type="ChEBI" id="CHEBI:29035"/>
    </ligand>
</feature>
<gene>
    <name evidence="14" type="ORF">QN277_018410</name>
</gene>
<dbReference type="Proteomes" id="UP001293593">
    <property type="component" value="Unassembled WGS sequence"/>
</dbReference>
<dbReference type="InterPro" id="IPR005150">
    <property type="entry name" value="Cellulose_synth"/>
</dbReference>
<feature type="transmembrane region" description="Helical" evidence="13">
    <location>
        <begin position="712"/>
        <end position="730"/>
    </location>
</feature>
<dbReference type="GO" id="GO:0071555">
    <property type="term" value="P:cell wall organization"/>
    <property type="evidence" value="ECO:0007669"/>
    <property type="project" value="UniProtKB-KW"/>
</dbReference>
<dbReference type="GO" id="GO:0000139">
    <property type="term" value="C:Golgi membrane"/>
    <property type="evidence" value="ECO:0007669"/>
    <property type="project" value="UniProtKB-SubCell"/>
</dbReference>
<feature type="transmembrane region" description="Helical" evidence="13">
    <location>
        <begin position="21"/>
        <end position="43"/>
    </location>
</feature>
<dbReference type="AlphaFoldDB" id="A0AAE1MUL9"/>
<reference evidence="14" key="1">
    <citation type="submission" date="2023-10" db="EMBL/GenBank/DDBJ databases">
        <title>Chromosome-level genome of the transformable northern wattle, Acacia crassicarpa.</title>
        <authorList>
            <person name="Massaro I."/>
            <person name="Sinha N.R."/>
            <person name="Poethig S."/>
            <person name="Leichty A.R."/>
        </authorList>
    </citation>
    <scope>NUCLEOTIDE SEQUENCE</scope>
    <source>
        <strain evidence="14">Acra3RX</strain>
        <tissue evidence="14">Leaf</tissue>
    </source>
</reference>
<name>A0AAE1MUL9_9FABA</name>
<keyword evidence="8" id="KW-0961">Cell wall biogenesis/degradation</keyword>
<comment type="function">
    <text evidence="9">Thought to be a Golgi-localized beta-glycan synthase that polymerize the backbones of noncellulosic polysaccharides (hemicelluloses) of plant cell wall.</text>
</comment>
<evidence type="ECO:0000256" key="7">
    <source>
        <dbReference type="ARBA" id="ARBA00023136"/>
    </source>
</evidence>
<evidence type="ECO:0000256" key="13">
    <source>
        <dbReference type="SAM" id="Phobius"/>
    </source>
</evidence>
<keyword evidence="4 13" id="KW-0812">Transmembrane</keyword>
<feature type="binding site" evidence="11">
    <location>
        <position position="160"/>
    </location>
    <ligand>
        <name>UDP-alpha-D-glucose</name>
        <dbReference type="ChEBI" id="CHEBI:58885"/>
    </ligand>
</feature>
<dbReference type="FunFam" id="3.90.550.10:FF:000138">
    <property type="entry name" value="Cellulose synthase isolog"/>
    <property type="match status" value="1"/>
</dbReference>
<evidence type="ECO:0000256" key="4">
    <source>
        <dbReference type="ARBA" id="ARBA00022692"/>
    </source>
</evidence>
<feature type="transmembrane region" description="Helical" evidence="13">
    <location>
        <begin position="70"/>
        <end position="90"/>
    </location>
</feature>
<evidence type="ECO:0000256" key="9">
    <source>
        <dbReference type="ARBA" id="ARBA00037405"/>
    </source>
</evidence>
<dbReference type="EMBL" id="JAWXYG010000004">
    <property type="protein sequence ID" value="KAK4275303.1"/>
    <property type="molecule type" value="Genomic_DNA"/>
</dbReference>
<accession>A0AAE1MUL9</accession>
<comment type="caution">
    <text evidence="14">The sequence shown here is derived from an EMBL/GenBank/DDBJ whole genome shotgun (WGS) entry which is preliminary data.</text>
</comment>
<dbReference type="Gene3D" id="3.90.550.10">
    <property type="entry name" value="Spore Coat Polysaccharide Biosynthesis Protein SpsA, Chain A"/>
    <property type="match status" value="2"/>
</dbReference>
<feature type="binding site" evidence="11">
    <location>
        <position position="130"/>
    </location>
    <ligand>
        <name>UDP-alpha-D-glucose</name>
        <dbReference type="ChEBI" id="CHEBI:58885"/>
    </ligand>
</feature>
<keyword evidence="5 13" id="KW-1133">Transmembrane helix</keyword>
<feature type="active site" evidence="10">
    <location>
        <position position="160"/>
    </location>
</feature>
<feature type="binding site" evidence="12">
    <location>
        <position position="305"/>
    </location>
    <ligand>
        <name>Mn(2+)</name>
        <dbReference type="ChEBI" id="CHEBI:29035"/>
    </ligand>
</feature>
<sequence length="765" mass="87468">MANKEGEISYPLFETRRATSGWLIIYRFFSFSLFLGIFSIFLYRFSYLLNIVVIHGGKEEEEDNEDGKSWVIFSVGLLGAELFFGLYWVFTQALRWKPVFRQTFKHRLSQRYEQSLPRVDVFVCTADPEKEPTMMVMNTVLSVMAYDYPTEKLSVYLSDDAASEITFYALLEASSFAKHWLPFCKRFNVEPRSPLAYFNTLSFPTSSEDSVWTKELAHIKKLYEDMEKRIEDAAKSGQVPRYVRLKHKGFSQWDSFSSRRDHDTILQILLHRKDAQNSKDVEECVMPTLVYLAREKRPQYPHHFKAGAMNSLIRVSSKISNGKIIMNVDCDMYSNNSKSVRDALCFFMDEEKGHEIAFVQYPQNFVGVTKNDLYGSHMEVFSELEAHGFDGCGGPLYIGTGCFHRRDVLCGRKFSDQHNAIINDCNNDNDDLLTMESLQKQEQESKPLASCTYEEQNPLWGSQMGLLYGCAVEDVITGLSMQCKGWKSMYYNPERKAFLGAPLMTLGQALVQQKRWAEGEFQILVSKYSPPWHAYGKLSVGLQLAYCNYCFWAPISLPTVYYCIVPSLCLLKGIPLFPKISSPWFIPFAYVIVAETSCSLLEFLRCGSTVQGWWNEQRMWLYKRTSSYFFAFMESILKLLGFPLASGFAITAKVSEQEASERYEKEIMEFGASSPMFTHLATIAMLNLFCFLGVSMEALISEGGLIRVLEKMALQIILCVVLVLINVPMYEGLFFRKDKGRLPTSVAIKSTVFALSACGLFKALL</sequence>
<dbReference type="GO" id="GO:0016760">
    <property type="term" value="F:cellulose synthase (UDP-forming) activity"/>
    <property type="evidence" value="ECO:0007669"/>
    <property type="project" value="InterPro"/>
</dbReference>
<keyword evidence="7 13" id="KW-0472">Membrane</keyword>
<evidence type="ECO:0000256" key="2">
    <source>
        <dbReference type="ARBA" id="ARBA00022676"/>
    </source>
</evidence>
<feature type="active site" evidence="10">
    <location>
        <position position="474"/>
    </location>
</feature>
<evidence type="ECO:0000313" key="14">
    <source>
        <dbReference type="EMBL" id="KAK4275303.1"/>
    </source>
</evidence>
<keyword evidence="2" id="KW-0328">Glycosyltransferase</keyword>
<evidence type="ECO:0000256" key="11">
    <source>
        <dbReference type="PIRSR" id="PIRSR605150-2"/>
    </source>
</evidence>
<keyword evidence="3" id="KW-0808">Transferase</keyword>
<evidence type="ECO:0000256" key="5">
    <source>
        <dbReference type="ARBA" id="ARBA00022989"/>
    </source>
</evidence>
<feature type="transmembrane region" description="Helical" evidence="13">
    <location>
        <begin position="676"/>
        <end position="700"/>
    </location>
</feature>
<evidence type="ECO:0000256" key="1">
    <source>
        <dbReference type="ARBA" id="ARBA00004653"/>
    </source>
</evidence>
<evidence type="ECO:0008006" key="16">
    <source>
        <dbReference type="Google" id="ProtNLM"/>
    </source>
</evidence>
<organism evidence="14 15">
    <name type="scientific">Acacia crassicarpa</name>
    <name type="common">northern wattle</name>
    <dbReference type="NCBI Taxonomy" id="499986"/>
    <lineage>
        <taxon>Eukaryota</taxon>
        <taxon>Viridiplantae</taxon>
        <taxon>Streptophyta</taxon>
        <taxon>Embryophyta</taxon>
        <taxon>Tracheophyta</taxon>
        <taxon>Spermatophyta</taxon>
        <taxon>Magnoliopsida</taxon>
        <taxon>eudicotyledons</taxon>
        <taxon>Gunneridae</taxon>
        <taxon>Pentapetalae</taxon>
        <taxon>rosids</taxon>
        <taxon>fabids</taxon>
        <taxon>Fabales</taxon>
        <taxon>Fabaceae</taxon>
        <taxon>Caesalpinioideae</taxon>
        <taxon>mimosoid clade</taxon>
        <taxon>Acacieae</taxon>
        <taxon>Acacia</taxon>
    </lineage>
</organism>
<evidence type="ECO:0000256" key="12">
    <source>
        <dbReference type="PIRSR" id="PIRSR605150-3"/>
    </source>
</evidence>
<protein>
    <recommendedName>
        <fullName evidence="16">Cellulose synthase-like protein E1</fullName>
    </recommendedName>
</protein>
<evidence type="ECO:0000256" key="10">
    <source>
        <dbReference type="PIRSR" id="PIRSR605150-1"/>
    </source>
</evidence>
<feature type="transmembrane region" description="Helical" evidence="13">
    <location>
        <begin position="628"/>
        <end position="650"/>
    </location>
</feature>
<keyword evidence="15" id="KW-1185">Reference proteome</keyword>
<dbReference type="Pfam" id="PF03552">
    <property type="entry name" value="Cellulose_synt"/>
    <property type="match status" value="2"/>
</dbReference>
<dbReference type="PANTHER" id="PTHR13301">
    <property type="entry name" value="X-BOX TRANSCRIPTION FACTOR-RELATED"/>
    <property type="match status" value="1"/>
</dbReference>
<comment type="subcellular location">
    <subcellularLocation>
        <location evidence="1">Golgi apparatus membrane</location>
        <topology evidence="1">Multi-pass membrane protein</topology>
    </subcellularLocation>
</comment>
<dbReference type="GO" id="GO:0030244">
    <property type="term" value="P:cellulose biosynthetic process"/>
    <property type="evidence" value="ECO:0007669"/>
    <property type="project" value="InterPro"/>
</dbReference>
<dbReference type="SUPFAM" id="SSF53448">
    <property type="entry name" value="Nucleotide-diphospho-sugar transferases"/>
    <property type="match status" value="1"/>
</dbReference>
<dbReference type="InterPro" id="IPR029044">
    <property type="entry name" value="Nucleotide-diphossugar_trans"/>
</dbReference>
<keyword evidence="6" id="KW-0333">Golgi apparatus</keyword>
<feature type="binding site" evidence="11">
    <location>
        <position position="131"/>
    </location>
    <ligand>
        <name>UDP-alpha-D-glucose</name>
        <dbReference type="ChEBI" id="CHEBI:58885"/>
    </ligand>
</feature>